<feature type="transmembrane region" description="Helical" evidence="1">
    <location>
        <begin position="84"/>
        <end position="106"/>
    </location>
</feature>
<dbReference type="Proteomes" id="UP001222182">
    <property type="component" value="Chromosome"/>
</dbReference>
<feature type="transmembrane region" description="Helical" evidence="1">
    <location>
        <begin position="118"/>
        <end position="144"/>
    </location>
</feature>
<dbReference type="Proteomes" id="UP000516122">
    <property type="component" value="Chromosome"/>
</dbReference>
<dbReference type="EMBL" id="PZZH01000001">
    <property type="protein sequence ID" value="PTN78093.1"/>
    <property type="molecule type" value="Genomic_DNA"/>
</dbReference>
<proteinExistence type="predicted"/>
<protein>
    <submittedName>
        <fullName evidence="2">Uncharacterized protein</fullName>
    </submittedName>
</protein>
<evidence type="ECO:0000313" key="4">
    <source>
        <dbReference type="EMBL" id="WER41651.1"/>
    </source>
</evidence>
<evidence type="ECO:0000313" key="5">
    <source>
        <dbReference type="Proteomes" id="UP000244140"/>
    </source>
</evidence>
<dbReference type="AlphaFoldDB" id="A0A6B1Y4Q9"/>
<feature type="transmembrane region" description="Helical" evidence="1">
    <location>
        <begin position="43"/>
        <end position="64"/>
    </location>
</feature>
<reference evidence="3 6" key="2">
    <citation type="submission" date="2020-08" db="EMBL/GenBank/DDBJ databases">
        <title>Enterococcus faecalis SF28073 genome assembly.</title>
        <authorList>
            <person name="Duerkop B.A."/>
            <person name="Johnson C.N."/>
        </authorList>
    </citation>
    <scope>NUCLEOTIDE SEQUENCE [LARGE SCALE GENOMIC DNA]</scope>
    <source>
        <strain evidence="3 6">SF28073</strain>
    </source>
</reference>
<evidence type="ECO:0000313" key="7">
    <source>
        <dbReference type="Proteomes" id="UP001222182"/>
    </source>
</evidence>
<dbReference type="EMBL" id="CP119528">
    <property type="protein sequence ID" value="WER41651.1"/>
    <property type="molecule type" value="Genomic_DNA"/>
</dbReference>
<name>A0A6B1Y4Q9_ENTFL</name>
<keyword evidence="1" id="KW-0472">Membrane</keyword>
<feature type="transmembrane region" description="Helical" evidence="1">
    <location>
        <begin position="7"/>
        <end position="31"/>
    </location>
</feature>
<dbReference type="Proteomes" id="UP000244140">
    <property type="component" value="Unassembled WGS sequence"/>
</dbReference>
<accession>A0A6B1Y4Q9</accession>
<keyword evidence="1" id="KW-0812">Transmembrane</keyword>
<dbReference type="EMBL" id="CP060804">
    <property type="protein sequence ID" value="QNP36696.1"/>
    <property type="molecule type" value="Genomic_DNA"/>
</dbReference>
<evidence type="ECO:0000313" key="3">
    <source>
        <dbReference type="EMBL" id="QNP36696.1"/>
    </source>
</evidence>
<keyword evidence="1" id="KW-1133">Transmembrane helix</keyword>
<gene>
    <name evidence="2" type="ORF">DAI13_10150</name>
    <name evidence="3" type="ORF">H9Q64_09420</name>
    <name evidence="4" type="ORF">P0083_09940</name>
</gene>
<sequence>MNKEHHIFFWIFPFLTGAVFVLICSLTQFSYNDKGFDNLLDSMINFTSIIIGFYSAFYGILITIKDTSFMKNIRGSAIEKKLKYQLFISLLSAFTTLILSMMLQIFQYKETFASILIFYIWTFFSGLFMALSLQTIILSLEIVFESEPKKKRFINK</sequence>
<evidence type="ECO:0000313" key="6">
    <source>
        <dbReference type="Proteomes" id="UP000516122"/>
    </source>
</evidence>
<evidence type="ECO:0000256" key="1">
    <source>
        <dbReference type="SAM" id="Phobius"/>
    </source>
</evidence>
<dbReference type="RefSeq" id="WP_002383811.1">
    <property type="nucleotide sequence ID" value="NZ_AP031218.1"/>
</dbReference>
<reference evidence="2 5" key="1">
    <citation type="submission" date="2018-04" db="EMBL/GenBank/DDBJ databases">
        <authorList>
            <person name="Van Tyne D."/>
        </authorList>
    </citation>
    <scope>NUCLEOTIDE SEQUENCE [LARGE SCALE GENOMIC DNA]</scope>
    <source>
        <strain evidence="2 5">B2535</strain>
    </source>
</reference>
<evidence type="ECO:0000313" key="2">
    <source>
        <dbReference type="EMBL" id="PTN78093.1"/>
    </source>
</evidence>
<reference evidence="4 7" key="3">
    <citation type="submission" date="2023-03" db="EMBL/GenBank/DDBJ databases">
        <title>Complete genome sequence of an Enterococcus faecalis urinary isolate.</title>
        <authorList>
            <person name="Brauer A.L."/>
            <person name="Armbruster C.E."/>
        </authorList>
    </citation>
    <scope>NUCLEOTIDE SEQUENCE [LARGE SCALE GENOMIC DNA]</scope>
    <source>
        <strain evidence="4 7">3143</strain>
    </source>
</reference>
<organism evidence="2 5">
    <name type="scientific">Enterococcus faecalis</name>
    <name type="common">Streptococcus faecalis</name>
    <dbReference type="NCBI Taxonomy" id="1351"/>
    <lineage>
        <taxon>Bacteria</taxon>
        <taxon>Bacillati</taxon>
        <taxon>Bacillota</taxon>
        <taxon>Bacilli</taxon>
        <taxon>Lactobacillales</taxon>
        <taxon>Enterococcaceae</taxon>
        <taxon>Enterococcus</taxon>
    </lineage>
</organism>